<proteinExistence type="predicted"/>
<reference evidence="3" key="1">
    <citation type="submission" date="2025-08" db="UniProtKB">
        <authorList>
            <consortium name="RefSeq"/>
        </authorList>
    </citation>
    <scope>IDENTIFICATION</scope>
    <source>
        <tissue evidence="3">Leaf</tissue>
    </source>
</reference>
<dbReference type="InterPro" id="IPR032675">
    <property type="entry name" value="LRR_dom_sf"/>
</dbReference>
<dbReference type="OrthoDB" id="1033087at2759"/>
<dbReference type="InterPro" id="IPR001810">
    <property type="entry name" value="F-box_dom"/>
</dbReference>
<dbReference type="Pfam" id="PF08387">
    <property type="entry name" value="FBD"/>
    <property type="match status" value="1"/>
</dbReference>
<evidence type="ECO:0000259" key="1">
    <source>
        <dbReference type="SMART" id="SM00579"/>
    </source>
</evidence>
<evidence type="ECO:0000313" key="2">
    <source>
        <dbReference type="Proteomes" id="UP000504610"/>
    </source>
</evidence>
<dbReference type="Gene3D" id="3.80.10.10">
    <property type="entry name" value="Ribonuclease Inhibitor"/>
    <property type="match status" value="1"/>
</dbReference>
<dbReference type="InterPro" id="IPR053781">
    <property type="entry name" value="F-box_AtFBL13-like"/>
</dbReference>
<name>A0A6J0MME9_RAPSA</name>
<dbReference type="SUPFAM" id="SSF81383">
    <property type="entry name" value="F-box domain"/>
    <property type="match status" value="1"/>
</dbReference>
<dbReference type="KEGG" id="rsz:108844876"/>
<dbReference type="Gene3D" id="1.20.1280.50">
    <property type="match status" value="1"/>
</dbReference>
<dbReference type="Proteomes" id="UP000504610">
    <property type="component" value="Unplaced"/>
</dbReference>
<sequence>MSITEPKRSSLGKEVGTSRGNDRISLLPDSLLCHILSFLTWKEAVSTSFLSSRWRDPWKWVLRLELDNYKFPTDKACVDFISKFLLNVKSLSEFNLFIAYDNDLSLYEPCLVEVMKFKIQHFHVDNCGSIGIPLTLSACESLVSLKLSGIRLNDFASLSLPCLKIMDLDSVIFAHDVVLGTPRLEHLSLKNCQFKSFEIKRMSGSIKVHIDICFGLRHYDLSERNIIYNFLKNFSAVEDVTLAESTLLSIYFLRDMYPLPKFHGLTTLRATIWLGGCLILLPILLKSCPNLKRLTLILSYDDIEEAVTGSLSRRLPICLVSSIEYVEIETTITEEATEQEVVRYFLGNATSLKKLVLRLDVSDEKKHDPVLVKQRFDSPGRSNLCQFEVLLRSCPQ</sequence>
<dbReference type="InterPro" id="IPR006566">
    <property type="entry name" value="FBD"/>
</dbReference>
<dbReference type="InterPro" id="IPR036047">
    <property type="entry name" value="F-box-like_dom_sf"/>
</dbReference>
<dbReference type="GeneID" id="108844876"/>
<dbReference type="InterPro" id="IPR050232">
    <property type="entry name" value="FBL13/AtMIF1-like"/>
</dbReference>
<dbReference type="SUPFAM" id="SSF52047">
    <property type="entry name" value="RNI-like"/>
    <property type="match status" value="1"/>
</dbReference>
<dbReference type="Pfam" id="PF00646">
    <property type="entry name" value="F-box"/>
    <property type="match status" value="1"/>
</dbReference>
<organism evidence="2 3">
    <name type="scientific">Raphanus sativus</name>
    <name type="common">Radish</name>
    <name type="synonym">Raphanus raphanistrum var. sativus</name>
    <dbReference type="NCBI Taxonomy" id="3726"/>
    <lineage>
        <taxon>Eukaryota</taxon>
        <taxon>Viridiplantae</taxon>
        <taxon>Streptophyta</taxon>
        <taxon>Embryophyta</taxon>
        <taxon>Tracheophyta</taxon>
        <taxon>Spermatophyta</taxon>
        <taxon>Magnoliopsida</taxon>
        <taxon>eudicotyledons</taxon>
        <taxon>Gunneridae</taxon>
        <taxon>Pentapetalae</taxon>
        <taxon>rosids</taxon>
        <taxon>malvids</taxon>
        <taxon>Brassicales</taxon>
        <taxon>Brassicaceae</taxon>
        <taxon>Brassiceae</taxon>
        <taxon>Raphanus</taxon>
    </lineage>
</organism>
<dbReference type="PANTHER" id="PTHR31900:SF33">
    <property type="entry name" value="PROTEIN WITH RNI-LIKE_FBD-LIKE DOMAIN"/>
    <property type="match status" value="1"/>
</dbReference>
<evidence type="ECO:0000313" key="3">
    <source>
        <dbReference type="RefSeq" id="XP_018473665.1"/>
    </source>
</evidence>
<protein>
    <submittedName>
        <fullName evidence="3">F-box/FBD/LRR-repeat protein At5g18770-like</fullName>
    </submittedName>
</protein>
<dbReference type="CDD" id="cd22160">
    <property type="entry name" value="F-box_AtFBL13-like"/>
    <property type="match status" value="1"/>
</dbReference>
<accession>A0A6J0MME9</accession>
<dbReference type="PANTHER" id="PTHR31900">
    <property type="entry name" value="F-BOX/RNI SUPERFAMILY PROTEIN-RELATED"/>
    <property type="match status" value="1"/>
</dbReference>
<dbReference type="AlphaFoldDB" id="A0A6J0MME9"/>
<dbReference type="SMART" id="SM00579">
    <property type="entry name" value="FBD"/>
    <property type="match status" value="1"/>
</dbReference>
<keyword evidence="2" id="KW-1185">Reference proteome</keyword>
<gene>
    <name evidence="3" type="primary">LOC108844876</name>
</gene>
<dbReference type="RefSeq" id="XP_018473665.1">
    <property type="nucleotide sequence ID" value="XM_018618163.2"/>
</dbReference>
<feature type="domain" description="FBD" evidence="1">
    <location>
        <begin position="317"/>
        <end position="390"/>
    </location>
</feature>